<gene>
    <name evidence="2" type="ORF">KCG48_01725</name>
</gene>
<proteinExistence type="inferred from homology"/>
<dbReference type="Pfam" id="PF00480">
    <property type="entry name" value="ROK"/>
    <property type="match status" value="1"/>
</dbReference>
<comment type="similarity">
    <text evidence="1">Belongs to the ROK (NagC/XylR) family.</text>
</comment>
<dbReference type="PANTHER" id="PTHR18964">
    <property type="entry name" value="ROK (REPRESSOR, ORF, KINASE) FAMILY"/>
    <property type="match status" value="1"/>
</dbReference>
<dbReference type="CDD" id="cd24068">
    <property type="entry name" value="ASKHA_NBD_ROK_FnNanK-like"/>
    <property type="match status" value="1"/>
</dbReference>
<evidence type="ECO:0000313" key="3">
    <source>
        <dbReference type="Proteomes" id="UP000675379"/>
    </source>
</evidence>
<dbReference type="SUPFAM" id="SSF53067">
    <property type="entry name" value="Actin-like ATPase domain"/>
    <property type="match status" value="1"/>
</dbReference>
<organism evidence="2 3">
    <name type="scientific">Proteiniclasticum sediminis</name>
    <dbReference type="NCBI Taxonomy" id="2804028"/>
    <lineage>
        <taxon>Bacteria</taxon>
        <taxon>Bacillati</taxon>
        <taxon>Bacillota</taxon>
        <taxon>Clostridia</taxon>
        <taxon>Eubacteriales</taxon>
        <taxon>Clostridiaceae</taxon>
        <taxon>Proteiniclasticum</taxon>
    </lineage>
</organism>
<dbReference type="InterPro" id="IPR000600">
    <property type="entry name" value="ROK"/>
</dbReference>
<dbReference type="Proteomes" id="UP000675379">
    <property type="component" value="Unassembled WGS sequence"/>
</dbReference>
<comment type="caution">
    <text evidence="2">The sequence shown here is derived from an EMBL/GenBank/DDBJ whole genome shotgun (WGS) entry which is preliminary data.</text>
</comment>
<evidence type="ECO:0000313" key="2">
    <source>
        <dbReference type="EMBL" id="MBR0575051.1"/>
    </source>
</evidence>
<dbReference type="InterPro" id="IPR049874">
    <property type="entry name" value="ROK_cs"/>
</dbReference>
<dbReference type="Gene3D" id="3.30.420.40">
    <property type="match status" value="2"/>
</dbReference>
<reference evidence="2" key="1">
    <citation type="submission" date="2021-04" db="EMBL/GenBank/DDBJ databases">
        <title>Proteiniclasticum sedimins sp. nov., an obligate anaerobic bacterium isolated from anaerobic sludge.</title>
        <authorList>
            <person name="Liu J."/>
        </authorList>
    </citation>
    <scope>NUCLEOTIDE SEQUENCE</scope>
    <source>
        <strain evidence="2">BAD-10</strain>
    </source>
</reference>
<protein>
    <submittedName>
        <fullName evidence="2">ROK family protein</fullName>
    </submittedName>
</protein>
<sequence length="298" mass="31706">MNILAADIGGTSIKIALVDEQGNITRTQEVPSEGKRGGPQVMKNLKAALDTYEGYEAIGISSAGQVDSEKGMIRYANENIPGYTGMKIREILEERYHVPVKVENDVNAAALGEARFGAGKNYRDFLCVTLGTGVGGGIFIGHELYKGADGIAGELGHLTLYPRGNRCGCGRLGCYEQYASTKALVQVAQGVDPSISSGRDLFRRIENGNPRLKEVLESWLVDVALGLSSLIHIFNPEALILGGGVLDRPGLLEDIEKKVRENLMASFQGVVLQKAALGNHAGLMGAASLHLPSEGAEA</sequence>
<accession>A0A941HP25</accession>
<dbReference type="RefSeq" id="WP_211799574.1">
    <property type="nucleotide sequence ID" value="NZ_JAGSCS010000002.1"/>
</dbReference>
<keyword evidence="3" id="KW-1185">Reference proteome</keyword>
<evidence type="ECO:0000256" key="1">
    <source>
        <dbReference type="ARBA" id="ARBA00006479"/>
    </source>
</evidence>
<dbReference type="PROSITE" id="PS01125">
    <property type="entry name" value="ROK"/>
    <property type="match status" value="1"/>
</dbReference>
<dbReference type="EMBL" id="JAGSCS010000002">
    <property type="protein sequence ID" value="MBR0575051.1"/>
    <property type="molecule type" value="Genomic_DNA"/>
</dbReference>
<dbReference type="PANTHER" id="PTHR18964:SF165">
    <property type="entry name" value="BETA-GLUCOSIDE KINASE"/>
    <property type="match status" value="1"/>
</dbReference>
<name>A0A941HP25_9CLOT</name>
<dbReference type="AlphaFoldDB" id="A0A941HP25"/>
<dbReference type="InterPro" id="IPR043129">
    <property type="entry name" value="ATPase_NBD"/>
</dbReference>